<dbReference type="AlphaFoldDB" id="A0A381JA01"/>
<sequence length="668" mass="74166">MKKMNINPKDIIFALDIGTRSVIGSVGIVENKKLKVIAEYYVEHEERSMVDGQIHDINKVSEAVEAVKLNLEDKLGVKLKEVAIAAAGRFLRTTKVKADLDINEDKEISKESLRKLELTAVNKAEDETNKSSNGKLYCVGYSIVNYYLNGYVISNLLSHKGKNIGVEVIATFLPRTVIDSLYSVMNRLNLKVVSLTLEPIAAIEAAIPKNLRLLNLALVDIGAGTSDIAISNKDSISAFGMVQMAGDEITEVISQNFLVDFNTAEIIKRSLLTNEDITYKDVLGLENKVKSEAIIKLILPVVDKITNAIAHKILELNGDKSPSAVFFVGGGAHTPYIREKLSEKLNLPLERTAIKGREAVLDCICLDNSLGSIGVTVLGIGLMAIKSLGENFIDVYLNGEVISLFNVQNHKAIDALLQAGINPKMLIGHNGKNIRFTLNGSTRLAFGSLGKNSTIFINGKEGSLDSTVKEGDSIEVKFALDGKDSEPNIKEYIKGVDCVSFFYNDKIENLEPKCMINGKEKDIDSIIKDEDFIEIINIVTLKDFKYYTLKEEGIFRKDGKVLKDDYIIREGDRIYKEAKLNNNFDKKLNDVSVKDGKTKYVAIEIKVNINGDEIVLKGKNEYVFVDIFNYINFDLTMSKGTITLELNKKEASYLDKLEDGDIIKVYWS</sequence>
<dbReference type="InterPro" id="IPR003494">
    <property type="entry name" value="SHS2_FtsA"/>
</dbReference>
<dbReference type="Proteomes" id="UP000254664">
    <property type="component" value="Unassembled WGS sequence"/>
</dbReference>
<dbReference type="SUPFAM" id="SSF53067">
    <property type="entry name" value="Actin-like ATPase domain"/>
    <property type="match status" value="2"/>
</dbReference>
<evidence type="ECO:0000259" key="1">
    <source>
        <dbReference type="SMART" id="SM00842"/>
    </source>
</evidence>
<dbReference type="PANTHER" id="PTHR32432">
    <property type="entry name" value="CELL DIVISION PROTEIN FTSA-RELATED"/>
    <property type="match status" value="1"/>
</dbReference>
<dbReference type="RefSeq" id="WP_115641713.1">
    <property type="nucleotide sequence ID" value="NZ_UFWZ01000001.1"/>
</dbReference>
<dbReference type="Gene3D" id="3.30.420.40">
    <property type="match status" value="2"/>
</dbReference>
<keyword evidence="2" id="KW-0132">Cell division</keyword>
<dbReference type="InterPro" id="IPR050696">
    <property type="entry name" value="FtsA/MreB"/>
</dbReference>
<keyword evidence="2" id="KW-0131">Cell cycle</keyword>
<gene>
    <name evidence="2" type="primary">ftsA2</name>
    <name evidence="2" type="ORF">NCTC9836_02172</name>
</gene>
<keyword evidence="3" id="KW-1185">Reference proteome</keyword>
<dbReference type="CDD" id="cd24004">
    <property type="entry name" value="ASKHA_NBD_PilM-like"/>
    <property type="match status" value="1"/>
</dbReference>
<name>A0A381JA01_9CLOT</name>
<dbReference type="OrthoDB" id="9768127at2"/>
<dbReference type="InterPro" id="IPR043129">
    <property type="entry name" value="ATPase_NBD"/>
</dbReference>
<feature type="domain" description="SHS2" evidence="1">
    <location>
        <begin position="12"/>
        <end position="206"/>
    </location>
</feature>
<evidence type="ECO:0000313" key="3">
    <source>
        <dbReference type="Proteomes" id="UP000254664"/>
    </source>
</evidence>
<organism evidence="2 3">
    <name type="scientific">Clostridium putrefaciens</name>
    <dbReference type="NCBI Taxonomy" id="99675"/>
    <lineage>
        <taxon>Bacteria</taxon>
        <taxon>Bacillati</taxon>
        <taxon>Bacillota</taxon>
        <taxon>Clostridia</taxon>
        <taxon>Eubacteriales</taxon>
        <taxon>Clostridiaceae</taxon>
        <taxon>Clostridium</taxon>
    </lineage>
</organism>
<dbReference type="Pfam" id="PF14450">
    <property type="entry name" value="FtsA"/>
    <property type="match status" value="1"/>
</dbReference>
<dbReference type="GO" id="GO:0051301">
    <property type="term" value="P:cell division"/>
    <property type="evidence" value="ECO:0007669"/>
    <property type="project" value="UniProtKB-KW"/>
</dbReference>
<protein>
    <submittedName>
        <fullName evidence="2">Cell division protein ftsA</fullName>
    </submittedName>
</protein>
<proteinExistence type="predicted"/>
<dbReference type="PANTHER" id="PTHR32432:SF3">
    <property type="entry name" value="ETHANOLAMINE UTILIZATION PROTEIN EUTJ"/>
    <property type="match status" value="1"/>
</dbReference>
<dbReference type="SMART" id="SM00842">
    <property type="entry name" value="FtsA"/>
    <property type="match status" value="1"/>
</dbReference>
<accession>A0A381JA01</accession>
<dbReference type="EMBL" id="UFWZ01000001">
    <property type="protein sequence ID" value="SUY47829.1"/>
    <property type="molecule type" value="Genomic_DNA"/>
</dbReference>
<evidence type="ECO:0000313" key="2">
    <source>
        <dbReference type="EMBL" id="SUY47829.1"/>
    </source>
</evidence>
<reference evidence="2 3" key="1">
    <citation type="submission" date="2018-06" db="EMBL/GenBank/DDBJ databases">
        <authorList>
            <consortium name="Pathogen Informatics"/>
            <person name="Doyle S."/>
        </authorList>
    </citation>
    <scope>NUCLEOTIDE SEQUENCE [LARGE SCALE GENOMIC DNA]</scope>
    <source>
        <strain evidence="2 3">NCTC9836</strain>
    </source>
</reference>